<dbReference type="AlphaFoldDB" id="A0A126UZ66"/>
<dbReference type="STRING" id="1579316.RC74_06300"/>
<dbReference type="Proteomes" id="UP000070371">
    <property type="component" value="Chromosome"/>
</dbReference>
<accession>A0A126UZ66</accession>
<gene>
    <name evidence="2" type="ORF">RC74_06300</name>
</gene>
<name>A0A126UZ66_9RHOB</name>
<evidence type="ECO:0000313" key="3">
    <source>
        <dbReference type="Proteomes" id="UP000070371"/>
    </source>
</evidence>
<keyword evidence="3" id="KW-1185">Reference proteome</keyword>
<sequence>MKHVAFVFGLSRLPTSDEVDFRLTADFPDGKSPFETGGTISSDYTNAKTKAEAEFATGKGSTDRSYWPVVDFYPMGSGMVPQWQVRANAKIPVSGLLATVTQDRPFPRENGSVKPYTPHNKGLIRV</sequence>
<feature type="region of interest" description="Disordered" evidence="1">
    <location>
        <begin position="103"/>
        <end position="126"/>
    </location>
</feature>
<protein>
    <submittedName>
        <fullName evidence="2">Uncharacterized protein</fullName>
    </submittedName>
</protein>
<evidence type="ECO:0000313" key="2">
    <source>
        <dbReference type="EMBL" id="AML50936.1"/>
    </source>
</evidence>
<reference evidence="2 3" key="1">
    <citation type="submission" date="2016-02" db="EMBL/GenBank/DDBJ databases">
        <title>Complete genome sequence of Halocynthiibacter arcticus PAMC 20958t from arctic marine sediment.</title>
        <authorList>
            <person name="Lee Y.M."/>
            <person name="Baek K."/>
            <person name="Lee H.K."/>
            <person name="Shin S.C."/>
        </authorList>
    </citation>
    <scope>NUCLEOTIDE SEQUENCE [LARGE SCALE GENOMIC DNA]</scope>
    <source>
        <strain evidence="2">PAMC 20958</strain>
    </source>
</reference>
<evidence type="ECO:0000256" key="1">
    <source>
        <dbReference type="SAM" id="MobiDB-lite"/>
    </source>
</evidence>
<dbReference type="KEGG" id="hat:RC74_06300"/>
<proteinExistence type="predicted"/>
<dbReference type="EMBL" id="CP014327">
    <property type="protein sequence ID" value="AML50936.1"/>
    <property type="molecule type" value="Genomic_DNA"/>
</dbReference>
<organism evidence="2 3">
    <name type="scientific">Falsihalocynthiibacter arcticus</name>
    <dbReference type="NCBI Taxonomy" id="1579316"/>
    <lineage>
        <taxon>Bacteria</taxon>
        <taxon>Pseudomonadati</taxon>
        <taxon>Pseudomonadota</taxon>
        <taxon>Alphaproteobacteria</taxon>
        <taxon>Rhodobacterales</taxon>
        <taxon>Roseobacteraceae</taxon>
        <taxon>Falsihalocynthiibacter</taxon>
    </lineage>
</organism>